<evidence type="ECO:0000256" key="1">
    <source>
        <dbReference type="ARBA" id="ARBA00022849"/>
    </source>
</evidence>
<dbReference type="Gene3D" id="1.10.10.10">
    <property type="entry name" value="Winged helix-like DNA-binding domain superfamily/Winged helix DNA-binding domain"/>
    <property type="match status" value="1"/>
</dbReference>
<dbReference type="AlphaFoldDB" id="A0A0C2Z0K2"/>
<evidence type="ECO:0000259" key="5">
    <source>
        <dbReference type="PROSITE" id="PS50987"/>
    </source>
</evidence>
<gene>
    <name evidence="6" type="ORF">CCC_01847</name>
</gene>
<dbReference type="InterPro" id="IPR051081">
    <property type="entry name" value="HTH_MetalResp_TranReg"/>
</dbReference>
<dbReference type="NCBIfam" id="NF033788">
    <property type="entry name" value="HTH_metalloreg"/>
    <property type="match status" value="1"/>
</dbReference>
<keyword evidence="4" id="KW-0804">Transcription</keyword>
<feature type="domain" description="HTH arsR-type" evidence="5">
    <location>
        <begin position="1"/>
        <end position="94"/>
    </location>
</feature>
<dbReference type="SMART" id="SM00418">
    <property type="entry name" value="HTH_ARSR"/>
    <property type="match status" value="1"/>
</dbReference>
<dbReference type="InterPro" id="IPR011991">
    <property type="entry name" value="ArsR-like_HTH"/>
</dbReference>
<dbReference type="SUPFAM" id="SSF46785">
    <property type="entry name" value="Winged helix' DNA-binding domain"/>
    <property type="match status" value="1"/>
</dbReference>
<keyword evidence="1" id="KW-0059">Arsenical resistance</keyword>
<name>A0A0C2Z0K2_PARME</name>
<dbReference type="PANTHER" id="PTHR33154">
    <property type="entry name" value="TRANSCRIPTIONAL REGULATOR, ARSR FAMILY"/>
    <property type="match status" value="1"/>
</dbReference>
<dbReference type="InterPro" id="IPR001845">
    <property type="entry name" value="HTH_ArsR_DNA-bd_dom"/>
</dbReference>
<organism evidence="6 7">
    <name type="scientific">Paramagnetospirillum magnetotacticum MS-1</name>
    <dbReference type="NCBI Taxonomy" id="272627"/>
    <lineage>
        <taxon>Bacteria</taxon>
        <taxon>Pseudomonadati</taxon>
        <taxon>Pseudomonadota</taxon>
        <taxon>Alphaproteobacteria</taxon>
        <taxon>Rhodospirillales</taxon>
        <taxon>Magnetospirillaceae</taxon>
        <taxon>Paramagnetospirillum</taxon>
    </lineage>
</organism>
<dbReference type="GO" id="GO:0003677">
    <property type="term" value="F:DNA binding"/>
    <property type="evidence" value="ECO:0007669"/>
    <property type="project" value="UniProtKB-KW"/>
</dbReference>
<comment type="caution">
    <text evidence="6">The sequence shown here is derived from an EMBL/GenBank/DDBJ whole genome shotgun (WGS) entry which is preliminary data.</text>
</comment>
<dbReference type="GO" id="GO:0003700">
    <property type="term" value="F:DNA-binding transcription factor activity"/>
    <property type="evidence" value="ECO:0007669"/>
    <property type="project" value="InterPro"/>
</dbReference>
<dbReference type="Proteomes" id="UP000031971">
    <property type="component" value="Unassembled WGS sequence"/>
</dbReference>
<keyword evidence="7" id="KW-1185">Reference proteome</keyword>
<evidence type="ECO:0000313" key="6">
    <source>
        <dbReference type="EMBL" id="KIM00436.1"/>
    </source>
</evidence>
<dbReference type="PRINTS" id="PR00778">
    <property type="entry name" value="HTHARSR"/>
</dbReference>
<proteinExistence type="predicted"/>
<evidence type="ECO:0000256" key="4">
    <source>
        <dbReference type="ARBA" id="ARBA00023163"/>
    </source>
</evidence>
<dbReference type="PROSITE" id="PS50987">
    <property type="entry name" value="HTH_ARSR_2"/>
    <property type="match status" value="1"/>
</dbReference>
<keyword evidence="2" id="KW-0805">Transcription regulation</keyword>
<protein>
    <submittedName>
        <fullName evidence="6">Arsenical resistance operon repressor</fullName>
    </submittedName>
</protein>
<dbReference type="InterPro" id="IPR036388">
    <property type="entry name" value="WH-like_DNA-bd_sf"/>
</dbReference>
<evidence type="ECO:0000313" key="7">
    <source>
        <dbReference type="Proteomes" id="UP000031971"/>
    </source>
</evidence>
<dbReference type="STRING" id="272627.CCC_01847"/>
<dbReference type="GO" id="GO:0046685">
    <property type="term" value="P:response to arsenic-containing substance"/>
    <property type="evidence" value="ECO:0007669"/>
    <property type="project" value="UniProtKB-KW"/>
</dbReference>
<reference evidence="6 7" key="1">
    <citation type="submission" date="2015-01" db="EMBL/GenBank/DDBJ databases">
        <title>Genome Sequence of Magnetospirillum magnetotacticum Strain MS-1.</title>
        <authorList>
            <person name="Marinov G.K."/>
            <person name="Smalley M.D."/>
            <person name="DeSalvo G."/>
        </authorList>
    </citation>
    <scope>NUCLEOTIDE SEQUENCE [LARGE SCALE GENOMIC DNA]</scope>
    <source>
        <strain evidence="6 7">MS-1</strain>
    </source>
</reference>
<sequence length="116" mass="12874">MEYATNIFFALSDPIRLRGLALMAKEGELCVCELTHALQAGQPQISKHMATLRDAGLVKDRRDAQWVLYSLASDAPQWVQDAVAAAVKGISEDRRHADDVGRLKSMTTRPPRERVA</sequence>
<dbReference type="PANTHER" id="PTHR33154:SF18">
    <property type="entry name" value="ARSENICAL RESISTANCE OPERON REPRESSOR"/>
    <property type="match status" value="1"/>
</dbReference>
<dbReference type="Pfam" id="PF01022">
    <property type="entry name" value="HTH_5"/>
    <property type="match status" value="1"/>
</dbReference>
<dbReference type="EMBL" id="JXSL01000016">
    <property type="protein sequence ID" value="KIM00436.1"/>
    <property type="molecule type" value="Genomic_DNA"/>
</dbReference>
<dbReference type="RefSeq" id="WP_009869434.1">
    <property type="nucleotide sequence ID" value="NZ_JXSL01000016.1"/>
</dbReference>
<evidence type="ECO:0000256" key="2">
    <source>
        <dbReference type="ARBA" id="ARBA00023015"/>
    </source>
</evidence>
<keyword evidence="3" id="KW-0238">DNA-binding</keyword>
<dbReference type="OrthoDB" id="7210994at2"/>
<dbReference type="CDD" id="cd00090">
    <property type="entry name" value="HTH_ARSR"/>
    <property type="match status" value="1"/>
</dbReference>
<evidence type="ECO:0000256" key="3">
    <source>
        <dbReference type="ARBA" id="ARBA00023125"/>
    </source>
</evidence>
<dbReference type="InterPro" id="IPR036390">
    <property type="entry name" value="WH_DNA-bd_sf"/>
</dbReference>
<accession>A0A0C2Z0K2</accession>